<keyword evidence="2" id="KW-1185">Reference proteome</keyword>
<dbReference type="RefSeq" id="YP_010038049.1">
    <property type="nucleotide sequence ID" value="NC_054149.1"/>
</dbReference>
<dbReference type="Proteomes" id="UP000514744">
    <property type="component" value="Segment"/>
</dbReference>
<dbReference type="EMBL" id="MT613935">
    <property type="protein sequence ID" value="QMP19214.1"/>
    <property type="molecule type" value="Genomic_DNA"/>
</dbReference>
<evidence type="ECO:0000313" key="2">
    <source>
        <dbReference type="Proteomes" id="UP000514744"/>
    </source>
</evidence>
<dbReference type="GeneID" id="63642521"/>
<evidence type="ECO:0000313" key="1">
    <source>
        <dbReference type="EMBL" id="QMP19214.1"/>
    </source>
</evidence>
<protein>
    <submittedName>
        <fullName evidence="1">Uncharacterized protein</fullName>
    </submittedName>
</protein>
<organism evidence="1 2">
    <name type="scientific">Pseudomonas phage Persinger</name>
    <dbReference type="NCBI Taxonomy" id="2749430"/>
    <lineage>
        <taxon>Viruses</taxon>
        <taxon>Duplodnaviria</taxon>
        <taxon>Heunggongvirae</taxon>
        <taxon>Uroviricota</taxon>
        <taxon>Caudoviricetes</taxon>
        <taxon>Harrisonburgvirus</taxon>
        <taxon>Harrisonburgvirus persinger</taxon>
    </lineage>
</organism>
<name>A0A7D7EMT5_9CAUD</name>
<sequence length="60" mass="7029">MTTRTEQLHQLMAEHGLTPAKVGELLNRKPQTVRIWRCKDDRREIPEHALELLRVKVAQS</sequence>
<accession>A0A7D7EMT5</accession>
<proteinExistence type="predicted"/>
<dbReference type="KEGG" id="vg:63642521"/>
<reference evidence="1 2" key="1">
    <citation type="submission" date="2020-06" db="EMBL/GenBank/DDBJ databases">
        <authorList>
            <person name="Persinger R.D."/>
            <person name="Temple L."/>
        </authorList>
    </citation>
    <scope>NUCLEOTIDE SEQUENCE [LARGE SCALE GENOMIC DNA]</scope>
</reference>